<accession>A0A540N3I5</accession>
<sequence length="67" mass="7754">MSRLFTRGKKRLHSFPLMMLADGNLLFGMMLKKEEHAFRSSSQDRRVMDILVLQGVRTKKWNIGGTS</sequence>
<name>A0A540N3I5_MALBA</name>
<organism evidence="1 2">
    <name type="scientific">Malus baccata</name>
    <name type="common">Siberian crab apple</name>
    <name type="synonym">Pyrus baccata</name>
    <dbReference type="NCBI Taxonomy" id="106549"/>
    <lineage>
        <taxon>Eukaryota</taxon>
        <taxon>Viridiplantae</taxon>
        <taxon>Streptophyta</taxon>
        <taxon>Embryophyta</taxon>
        <taxon>Tracheophyta</taxon>
        <taxon>Spermatophyta</taxon>
        <taxon>Magnoliopsida</taxon>
        <taxon>eudicotyledons</taxon>
        <taxon>Gunneridae</taxon>
        <taxon>Pentapetalae</taxon>
        <taxon>rosids</taxon>
        <taxon>fabids</taxon>
        <taxon>Rosales</taxon>
        <taxon>Rosaceae</taxon>
        <taxon>Amygdaloideae</taxon>
        <taxon>Maleae</taxon>
        <taxon>Malus</taxon>
    </lineage>
</organism>
<keyword evidence="2" id="KW-1185">Reference proteome</keyword>
<proteinExistence type="predicted"/>
<reference evidence="1 2" key="1">
    <citation type="journal article" date="2019" name="G3 (Bethesda)">
        <title>Sequencing of a Wild Apple (Malus baccata) Genome Unravels the Differences Between Cultivated and Wild Apple Species Regarding Disease Resistance and Cold Tolerance.</title>
        <authorList>
            <person name="Chen X."/>
        </authorList>
    </citation>
    <scope>NUCLEOTIDE SEQUENCE [LARGE SCALE GENOMIC DNA]</scope>
    <source>
        <strain evidence="2">cv. Shandingzi</strain>
        <tissue evidence="1">Leaves</tissue>
    </source>
</reference>
<dbReference type="AlphaFoldDB" id="A0A540N3I5"/>
<comment type="caution">
    <text evidence="1">The sequence shown here is derived from an EMBL/GenBank/DDBJ whole genome shotgun (WGS) entry which is preliminary data.</text>
</comment>
<evidence type="ECO:0000313" key="2">
    <source>
        <dbReference type="Proteomes" id="UP000315295"/>
    </source>
</evidence>
<gene>
    <name evidence="1" type="ORF">C1H46_008745</name>
</gene>
<evidence type="ECO:0000313" key="1">
    <source>
        <dbReference type="EMBL" id="TQE05612.1"/>
    </source>
</evidence>
<protein>
    <submittedName>
        <fullName evidence="1">Uncharacterized protein</fullName>
    </submittedName>
</protein>
<dbReference type="EMBL" id="VIEB01000118">
    <property type="protein sequence ID" value="TQE05612.1"/>
    <property type="molecule type" value="Genomic_DNA"/>
</dbReference>
<dbReference type="Proteomes" id="UP000315295">
    <property type="component" value="Unassembled WGS sequence"/>
</dbReference>